<dbReference type="EMBL" id="SJCY01000005">
    <property type="protein sequence ID" value="TDG36168.1"/>
    <property type="molecule type" value="Genomic_DNA"/>
</dbReference>
<accession>A0A4R5MKP2</accession>
<reference evidence="3 4" key="1">
    <citation type="submission" date="2019-02" db="EMBL/GenBank/DDBJ databases">
        <title>Pedobacter sp. nov., a novel speices isolated from soil of pinguins habitat in Antarcitica.</title>
        <authorList>
            <person name="He R.-H."/>
        </authorList>
    </citation>
    <scope>NUCLEOTIDE SEQUENCE [LARGE SCALE GENOMIC DNA]</scope>
    <source>
        <strain evidence="3 4">E01020</strain>
    </source>
</reference>
<protein>
    <recommendedName>
        <fullName evidence="2">DUF6705 domain-containing protein</fullName>
    </recommendedName>
</protein>
<gene>
    <name evidence="3" type="ORF">EZJ43_09180</name>
</gene>
<dbReference type="InterPro" id="IPR046551">
    <property type="entry name" value="DUF6705"/>
</dbReference>
<dbReference type="Pfam" id="PF20448">
    <property type="entry name" value="DUF6705"/>
    <property type="match status" value="1"/>
</dbReference>
<comment type="caution">
    <text evidence="3">The sequence shown here is derived from an EMBL/GenBank/DDBJ whole genome shotgun (WGS) entry which is preliminary data.</text>
</comment>
<feature type="chain" id="PRO_5020655058" description="DUF6705 domain-containing protein" evidence="1">
    <location>
        <begin position="20"/>
        <end position="194"/>
    </location>
</feature>
<sequence length="194" mass="21802">MKKIIILFIALALSTISYAQVTISLEQAESYKDSPDGIPEDVVYVKDINNKLPKFVGVWKGTANGKSIELHLNRFLHLPESTDGFKIDQIAGRLLIIDSATGQILYNTLSISNDENTSLLGFYFINNSYVMNFANINENYCMDSGDVYLSISSNDLTAMKLNFLRTQEWRSPSDCPNFSTYVPILPKNVLLTKQ</sequence>
<feature type="domain" description="DUF6705" evidence="2">
    <location>
        <begin position="1"/>
        <end position="155"/>
    </location>
</feature>
<feature type="signal peptide" evidence="1">
    <location>
        <begin position="1"/>
        <end position="19"/>
    </location>
</feature>
<evidence type="ECO:0000256" key="1">
    <source>
        <dbReference type="SAM" id="SignalP"/>
    </source>
</evidence>
<evidence type="ECO:0000259" key="2">
    <source>
        <dbReference type="Pfam" id="PF20448"/>
    </source>
</evidence>
<keyword evidence="4" id="KW-1185">Reference proteome</keyword>
<organism evidence="3 4">
    <name type="scientific">Pedobacter changchengzhani</name>
    <dbReference type="NCBI Taxonomy" id="2529274"/>
    <lineage>
        <taxon>Bacteria</taxon>
        <taxon>Pseudomonadati</taxon>
        <taxon>Bacteroidota</taxon>
        <taxon>Sphingobacteriia</taxon>
        <taxon>Sphingobacteriales</taxon>
        <taxon>Sphingobacteriaceae</taxon>
        <taxon>Pedobacter</taxon>
    </lineage>
</organism>
<keyword evidence="1" id="KW-0732">Signal</keyword>
<proteinExistence type="predicted"/>
<evidence type="ECO:0000313" key="3">
    <source>
        <dbReference type="EMBL" id="TDG36168.1"/>
    </source>
</evidence>
<dbReference type="Proteomes" id="UP000295668">
    <property type="component" value="Unassembled WGS sequence"/>
</dbReference>
<dbReference type="OrthoDB" id="1274930at2"/>
<name>A0A4R5MKP2_9SPHI</name>
<dbReference type="AlphaFoldDB" id="A0A4R5MKP2"/>
<evidence type="ECO:0000313" key="4">
    <source>
        <dbReference type="Proteomes" id="UP000295668"/>
    </source>
</evidence>